<dbReference type="PROSITE" id="PS51257">
    <property type="entry name" value="PROKAR_LIPOPROTEIN"/>
    <property type="match status" value="1"/>
</dbReference>
<evidence type="ECO:0008006" key="3">
    <source>
        <dbReference type="Google" id="ProtNLM"/>
    </source>
</evidence>
<dbReference type="InterPro" id="IPR029062">
    <property type="entry name" value="Class_I_gatase-like"/>
</dbReference>
<accession>A0ABN6I0N1</accession>
<dbReference type="InterPro" id="IPR008969">
    <property type="entry name" value="CarboxyPept-like_regulatory"/>
</dbReference>
<protein>
    <recommendedName>
        <fullName evidence="3">Carboxypeptidase regulatory-like domain-containing protein</fullName>
    </recommendedName>
</protein>
<gene>
    <name evidence="1" type="ORF">KK2020170_20700</name>
</gene>
<dbReference type="SUPFAM" id="SSF52317">
    <property type="entry name" value="Class I glutamine amidotransferase-like"/>
    <property type="match status" value="1"/>
</dbReference>
<proteinExistence type="predicted"/>
<organism evidence="1 2">
    <name type="scientific">Flavobacterium okayamense</name>
    <dbReference type="NCBI Taxonomy" id="2830782"/>
    <lineage>
        <taxon>Bacteria</taxon>
        <taxon>Pseudomonadati</taxon>
        <taxon>Bacteroidota</taxon>
        <taxon>Flavobacteriia</taxon>
        <taxon>Flavobacteriales</taxon>
        <taxon>Flavobacteriaceae</taxon>
        <taxon>Flavobacterium</taxon>
    </lineage>
</organism>
<sequence>MRKILLLSLSIILFIGCQKDETNPTENLTTGKVTGTVLSNNGQQSIGGALIFSFDDDHELIYTRSDENGQFVLQLPTGNREIHIQTGDGSNFRTNFSVDIQKDITLTIDGEQSKLNQVANIAYVSGSFDVIEDLISNLGYNATQISFSDLADYNIVSQYDIIFLNCGSRNASMASLNNTIDVNLAQFVTNGGSLYASDWDLAYLMGGTSNVTGCNMPGGFIPDTMLCSATSGTSGFYNGVQIVDPLLASSVGFSSFDLEYDLGGWQQIQMYDSNYWTCLVELNSQALMLKTDSFFDSSLVTNPVGNDTNDEWVTICHIPPGNQNNPITITINQSALNAHLAHGDTLGSCDANSNGGTIYYTTFHNHASGNIGNSEAILNYVILNL</sequence>
<dbReference type="RefSeq" id="WP_221258293.1">
    <property type="nucleotide sequence ID" value="NZ_AP024749.1"/>
</dbReference>
<evidence type="ECO:0000313" key="2">
    <source>
        <dbReference type="Proteomes" id="UP000825258"/>
    </source>
</evidence>
<name>A0ABN6I0N1_9FLAO</name>
<keyword evidence="2" id="KW-1185">Reference proteome</keyword>
<evidence type="ECO:0000313" key="1">
    <source>
        <dbReference type="EMBL" id="BCY29202.1"/>
    </source>
</evidence>
<dbReference type="Proteomes" id="UP000825258">
    <property type="component" value="Chromosome"/>
</dbReference>
<dbReference type="EMBL" id="AP024749">
    <property type="protein sequence ID" value="BCY29202.1"/>
    <property type="molecule type" value="Genomic_DNA"/>
</dbReference>
<dbReference type="SUPFAM" id="SSF49464">
    <property type="entry name" value="Carboxypeptidase regulatory domain-like"/>
    <property type="match status" value="1"/>
</dbReference>
<reference evidence="1 2" key="1">
    <citation type="submission" date="2021-06" db="EMBL/GenBank/DDBJ databases">
        <title>Whole genome sequences of Flavobacterium sp. KK2020170 and assembly.</title>
        <authorList>
            <person name="Kitahara K."/>
            <person name="Miyoshi S."/>
            <person name="Uesaka K."/>
        </authorList>
    </citation>
    <scope>NUCLEOTIDE SEQUENCE [LARGE SCALE GENOMIC DNA]</scope>
    <source>
        <strain evidence="1 2">KK2020170</strain>
    </source>
</reference>